<dbReference type="EMBL" id="PYVU01000088">
    <property type="protein sequence ID" value="PTB95759.1"/>
    <property type="molecule type" value="Genomic_DNA"/>
</dbReference>
<protein>
    <submittedName>
        <fullName evidence="1">Uncharacterized protein</fullName>
    </submittedName>
</protein>
<accession>A0A2T4DPK5</accession>
<dbReference type="AlphaFoldDB" id="A0A2T4DPK5"/>
<proteinExistence type="predicted"/>
<dbReference type="Proteomes" id="UP000240608">
    <property type="component" value="Unassembled WGS sequence"/>
</dbReference>
<gene>
    <name evidence="1" type="ORF">C9994_10315</name>
</gene>
<sequence length="147" mass="16328">MELGRTGYYVTPGGDYSNEVGSNARLAPDVYDLAGSPESASWRQVWVKSGATNGDVSARGIKFHFGGSTPVDWTKGCFILSDSYTKTGGTVNYNFDRSRWATMMMDFHLGANDIYKYMDNKYNGRGRIGATFPLNCIQYKLILKDGF</sequence>
<evidence type="ECO:0000313" key="1">
    <source>
        <dbReference type="EMBL" id="PTB95759.1"/>
    </source>
</evidence>
<organism evidence="1 2">
    <name type="scientific">Marivirga lumbricoides</name>
    <dbReference type="NCBI Taxonomy" id="1046115"/>
    <lineage>
        <taxon>Bacteria</taxon>
        <taxon>Pseudomonadati</taxon>
        <taxon>Bacteroidota</taxon>
        <taxon>Cytophagia</taxon>
        <taxon>Cytophagales</taxon>
        <taxon>Marivirgaceae</taxon>
        <taxon>Marivirga</taxon>
    </lineage>
</organism>
<reference evidence="1 2" key="1">
    <citation type="submission" date="2018-03" db="EMBL/GenBank/DDBJ databases">
        <title>Cross-interface Injection: A General Nanoliter Liquid Handling Method Applied to Single Cells Genome Amplification Automated Nanoliter Liquid Handling Applied to Single Cell Multiple Displacement Amplification.</title>
        <authorList>
            <person name="Yun J."/>
            <person name="Xu P."/>
            <person name="Xu J."/>
            <person name="Dai X."/>
            <person name="Wang Y."/>
            <person name="Zheng X."/>
            <person name="Cao C."/>
            <person name="Yi Q."/>
            <person name="Zhu Y."/>
            <person name="Wang L."/>
            <person name="Dong Z."/>
            <person name="Huang Y."/>
            <person name="Huang L."/>
            <person name="Du W."/>
        </authorList>
    </citation>
    <scope>NUCLEOTIDE SEQUENCE [LARGE SCALE GENOMIC DNA]</scope>
    <source>
        <strain evidence="1 2">Z-D1-2</strain>
    </source>
</reference>
<name>A0A2T4DPK5_9BACT</name>
<comment type="caution">
    <text evidence="1">The sequence shown here is derived from an EMBL/GenBank/DDBJ whole genome shotgun (WGS) entry which is preliminary data.</text>
</comment>
<evidence type="ECO:0000313" key="2">
    <source>
        <dbReference type="Proteomes" id="UP000240608"/>
    </source>
</evidence>